<dbReference type="InterPro" id="IPR003594">
    <property type="entry name" value="HATPase_dom"/>
</dbReference>
<evidence type="ECO:0000256" key="3">
    <source>
        <dbReference type="ARBA" id="ARBA00022553"/>
    </source>
</evidence>
<feature type="repeat" description="TPR" evidence="4">
    <location>
        <begin position="160"/>
        <end position="193"/>
    </location>
</feature>
<dbReference type="InterPro" id="IPR019734">
    <property type="entry name" value="TPR_rpt"/>
</dbReference>
<dbReference type="RefSeq" id="WP_068820846.1">
    <property type="nucleotide sequence ID" value="NZ_LWHJ01000011.1"/>
</dbReference>
<dbReference type="InterPro" id="IPR036890">
    <property type="entry name" value="HATPase_C_sf"/>
</dbReference>
<evidence type="ECO:0000313" key="7">
    <source>
        <dbReference type="EMBL" id="OAQ41815.1"/>
    </source>
</evidence>
<dbReference type="SUPFAM" id="SSF55874">
    <property type="entry name" value="ATPase domain of HSP90 chaperone/DNA topoisomerase II/histidine kinase"/>
    <property type="match status" value="1"/>
</dbReference>
<dbReference type="AlphaFoldDB" id="A0A179DL86"/>
<evidence type="ECO:0000259" key="6">
    <source>
        <dbReference type="PROSITE" id="PS50109"/>
    </source>
</evidence>
<evidence type="ECO:0000256" key="4">
    <source>
        <dbReference type="PROSITE-ProRule" id="PRU00339"/>
    </source>
</evidence>
<dbReference type="Pfam" id="PF02518">
    <property type="entry name" value="HATPase_c"/>
    <property type="match status" value="1"/>
</dbReference>
<dbReference type="PROSITE" id="PS50109">
    <property type="entry name" value="HIS_KIN"/>
    <property type="match status" value="1"/>
</dbReference>
<dbReference type="SUPFAM" id="SSF47384">
    <property type="entry name" value="Homodimeric domain of signal transducing histidine kinase"/>
    <property type="match status" value="1"/>
</dbReference>
<dbReference type="Gene3D" id="3.30.565.10">
    <property type="entry name" value="Histidine kinase-like ATPase, C-terminal domain"/>
    <property type="match status" value="1"/>
</dbReference>
<dbReference type="EMBL" id="LWHJ01000011">
    <property type="protein sequence ID" value="OAQ41815.1"/>
    <property type="molecule type" value="Genomic_DNA"/>
</dbReference>
<dbReference type="PANTHER" id="PTHR43547:SF2">
    <property type="entry name" value="HYBRID SIGNAL TRANSDUCTION HISTIDINE KINASE C"/>
    <property type="match status" value="1"/>
</dbReference>
<feature type="repeat" description="TPR" evidence="4">
    <location>
        <begin position="240"/>
        <end position="273"/>
    </location>
</feature>
<accession>A0A179DL86</accession>
<organism evidence="7 8">
    <name type="scientific">Pedobacter psychrophilus</name>
    <dbReference type="NCBI Taxonomy" id="1826909"/>
    <lineage>
        <taxon>Bacteria</taxon>
        <taxon>Pseudomonadati</taxon>
        <taxon>Bacteroidota</taxon>
        <taxon>Sphingobacteriia</taxon>
        <taxon>Sphingobacteriales</taxon>
        <taxon>Sphingobacteriaceae</taxon>
        <taxon>Pedobacter</taxon>
    </lineage>
</organism>
<dbReference type="InterPro" id="IPR011990">
    <property type="entry name" value="TPR-like_helical_dom_sf"/>
</dbReference>
<dbReference type="EC" id="2.7.13.3" evidence="2"/>
<comment type="caution">
    <text evidence="7">The sequence shown here is derived from an EMBL/GenBank/DDBJ whole genome shotgun (WGS) entry which is preliminary data.</text>
</comment>
<dbReference type="InterPro" id="IPR036097">
    <property type="entry name" value="HisK_dim/P_sf"/>
</dbReference>
<dbReference type="PROSITE" id="PS50005">
    <property type="entry name" value="TPR"/>
    <property type="match status" value="2"/>
</dbReference>
<dbReference type="InterPro" id="IPR004358">
    <property type="entry name" value="Sig_transdc_His_kin-like_C"/>
</dbReference>
<keyword evidence="4" id="KW-0802">TPR repeat</keyword>
<evidence type="ECO:0000256" key="1">
    <source>
        <dbReference type="ARBA" id="ARBA00000085"/>
    </source>
</evidence>
<sequence length="658" mass="74278">MMIRFFKSKYIYFVFAIFLFTQKSYPVLAFQKTDIKDSIKLDKYLSFLKGIKPENVDSMISVVNVALLDFKKQNDSYNLTQINKNAGFILLRYGYLNLAEKYYNDALSLSKSLNNKKLEAEITNSLGVLWGKKGDFLKAESLFLKALLIAKQDNNPKEKVSSYLKLGTLRIKQNKPDQALDFYLKADSVNQKNKTNFLSEDLIANKAIVYAIKGELDKALKQFQIGYQSAFDDKRPMDQVLALQNIALVYKEKGDFQNALKNLETGIELSKKNGLKEEELRISINVPSVLFDQKKYKLAETQLLILLEKTKKLELEDLEIEIYNALVETSKAQNDYKSALSYFENSSQLINKAIDVQKQRALAEANASLGLYKAKAEILESKNLLFQKTREKNIILGVLIFIAVLSVVLILVLIRLKVFNDRLNINKTELTESNNIKNKLFSIIGHDLRGAYGTTLGILNLIKDGELEQEEEQKYLDLIIKQSTSSLATLDDLLLWGQAQIKGNKLSKVKVSVLQEVDKGISLNLEAISEKHLSLNKIDLDEKNVFIDANHFAFIIRNLIANAIKFTPKNGEIKIYADDYDVNLVKICVADNGIGISNEDLKSVFLPDSKSRRGTSNEKGTGLGLTLCHEFITANGGKIWAEQNAEQGTIICFTCQKG</sequence>
<evidence type="ECO:0000313" key="8">
    <source>
        <dbReference type="Proteomes" id="UP000078459"/>
    </source>
</evidence>
<dbReference type="InterPro" id="IPR003661">
    <property type="entry name" value="HisK_dim/P_dom"/>
</dbReference>
<evidence type="ECO:0000256" key="5">
    <source>
        <dbReference type="SAM" id="Phobius"/>
    </source>
</evidence>
<keyword evidence="3" id="KW-0597">Phosphoprotein</keyword>
<dbReference type="InterPro" id="IPR005467">
    <property type="entry name" value="His_kinase_dom"/>
</dbReference>
<dbReference type="SUPFAM" id="SSF48452">
    <property type="entry name" value="TPR-like"/>
    <property type="match status" value="2"/>
</dbReference>
<keyword evidence="5" id="KW-0472">Membrane</keyword>
<keyword evidence="5" id="KW-0812">Transmembrane</keyword>
<gene>
    <name evidence="7" type="ORF">A5893_01475</name>
</gene>
<dbReference type="CDD" id="cd00082">
    <property type="entry name" value="HisKA"/>
    <property type="match status" value="1"/>
</dbReference>
<dbReference type="OrthoDB" id="9810447at2"/>
<comment type="catalytic activity">
    <reaction evidence="1">
        <text>ATP + protein L-histidine = ADP + protein N-phospho-L-histidine.</text>
        <dbReference type="EC" id="2.7.13.3"/>
    </reaction>
</comment>
<evidence type="ECO:0000256" key="2">
    <source>
        <dbReference type="ARBA" id="ARBA00012438"/>
    </source>
</evidence>
<feature type="transmembrane region" description="Helical" evidence="5">
    <location>
        <begin position="394"/>
        <end position="414"/>
    </location>
</feature>
<proteinExistence type="predicted"/>
<protein>
    <recommendedName>
        <fullName evidence="2">histidine kinase</fullName>
        <ecNumber evidence="2">2.7.13.3</ecNumber>
    </recommendedName>
</protein>
<dbReference type="Pfam" id="PF13181">
    <property type="entry name" value="TPR_8"/>
    <property type="match status" value="2"/>
</dbReference>
<name>A0A179DL86_9SPHI</name>
<reference evidence="7 8" key="1">
    <citation type="submission" date="2016-04" db="EMBL/GenBank/DDBJ databases">
        <authorList>
            <person name="Evans L.H."/>
            <person name="Alamgir A."/>
            <person name="Owens N."/>
            <person name="Weber N.D."/>
            <person name="Virtaneva K."/>
            <person name="Barbian K."/>
            <person name="Babar A."/>
            <person name="Rosenke K."/>
        </authorList>
    </citation>
    <scope>NUCLEOTIDE SEQUENCE [LARGE SCALE GENOMIC DNA]</scope>
    <source>
        <strain evidence="7 8">CCM 8644</strain>
    </source>
</reference>
<dbReference type="Gene3D" id="1.10.287.130">
    <property type="match status" value="1"/>
</dbReference>
<feature type="domain" description="Histidine kinase" evidence="6">
    <location>
        <begin position="443"/>
        <end position="658"/>
    </location>
</feature>
<dbReference type="CDD" id="cd00075">
    <property type="entry name" value="HATPase"/>
    <property type="match status" value="1"/>
</dbReference>
<keyword evidence="5" id="KW-1133">Transmembrane helix</keyword>
<keyword evidence="8" id="KW-1185">Reference proteome</keyword>
<dbReference type="PRINTS" id="PR00344">
    <property type="entry name" value="BCTRLSENSOR"/>
</dbReference>
<dbReference type="Gene3D" id="1.25.40.10">
    <property type="entry name" value="Tetratricopeptide repeat domain"/>
    <property type="match status" value="2"/>
</dbReference>
<dbReference type="STRING" id="1826909.A5893_01475"/>
<dbReference type="PANTHER" id="PTHR43547">
    <property type="entry name" value="TWO-COMPONENT HISTIDINE KINASE"/>
    <property type="match status" value="1"/>
</dbReference>
<dbReference type="SMART" id="SM00028">
    <property type="entry name" value="TPR"/>
    <property type="match status" value="6"/>
</dbReference>
<reference evidence="7 8" key="2">
    <citation type="submission" date="2016-06" db="EMBL/GenBank/DDBJ databases">
        <title>Pedobacter psychrophilus sp. nov., isolated from Antarctic fragmentary rock.</title>
        <authorList>
            <person name="Svec P."/>
        </authorList>
    </citation>
    <scope>NUCLEOTIDE SEQUENCE [LARGE SCALE GENOMIC DNA]</scope>
    <source>
        <strain evidence="7 8">CCM 8644</strain>
    </source>
</reference>
<dbReference type="Proteomes" id="UP000078459">
    <property type="component" value="Unassembled WGS sequence"/>
</dbReference>
<dbReference type="GO" id="GO:0000155">
    <property type="term" value="F:phosphorelay sensor kinase activity"/>
    <property type="evidence" value="ECO:0007669"/>
    <property type="project" value="InterPro"/>
</dbReference>
<dbReference type="SMART" id="SM00387">
    <property type="entry name" value="HATPase_c"/>
    <property type="match status" value="1"/>
</dbReference>